<protein>
    <recommendedName>
        <fullName evidence="2">NADP-dependent oxidoreductase domain-containing protein</fullName>
    </recommendedName>
</protein>
<feature type="domain" description="NADP-dependent oxidoreductase" evidence="2">
    <location>
        <begin position="152"/>
        <end position="456"/>
    </location>
</feature>
<name>A0A7S4BYC6_CHRCT</name>
<dbReference type="PROSITE" id="PS00062">
    <property type="entry name" value="ALDOKETO_REDUCTASE_2"/>
    <property type="match status" value="1"/>
</dbReference>
<dbReference type="InterPro" id="IPR050791">
    <property type="entry name" value="Aldo-Keto_reductase"/>
</dbReference>
<evidence type="ECO:0000256" key="1">
    <source>
        <dbReference type="ARBA" id="ARBA00023002"/>
    </source>
</evidence>
<sequence length="484" mass="52941">MAPSLCEHQLQPRVRECGQAQGTDLCFLRVRRTRGAAKHLVPCYSDSESLKRHRMSAPRYMNTSIWSQRFRSLLLVLVHLPASESFSIGRLALSHSRIIQGRDHCVLHYVSQRAEYQTFHINTCLRGIQLSVPDSFKWDDSFERRDRLQVPRLGAGTIRWGDPRRGWGTTFNSTDIAAAFDILNDAGVNLFDTSEVYGYQGIRLGEGSEQLLGSLASKATMPPILSTKFMPVPWANLLVGGGVRMGRAAVLEGLRNSLARLGVGCVDIYSIHAPVPYVGGQQAIFSALAEAYALGLCRGVGVCNFGAKQLREAHAMCRAFGVPLLTNQMRFSLFNLERELDGTLETCLELGVVPVAQSPLAGGIASTRLVRASGQRATLWREGRRLRALAGAAPEHLSALQPMYHALSAVADAGGERRSETAVALQFVMSKGAVPIPGVATADEAKEVARTLGWELGLDELHALSDAARALHVRRADIPWLRNL</sequence>
<dbReference type="AlphaFoldDB" id="A0A7S4BYC6"/>
<dbReference type="Gene3D" id="3.20.20.100">
    <property type="entry name" value="NADP-dependent oxidoreductase domain"/>
    <property type="match status" value="1"/>
</dbReference>
<dbReference type="InterPro" id="IPR018170">
    <property type="entry name" value="Aldo/ket_reductase_CS"/>
</dbReference>
<accession>A0A7S4BYC6</accession>
<dbReference type="InterPro" id="IPR023210">
    <property type="entry name" value="NADP_OxRdtase_dom"/>
</dbReference>
<dbReference type="SUPFAM" id="SSF51430">
    <property type="entry name" value="NAD(P)-linked oxidoreductase"/>
    <property type="match status" value="1"/>
</dbReference>
<keyword evidence="1" id="KW-0560">Oxidoreductase</keyword>
<organism evidence="3">
    <name type="scientific">Chrysotila carterae</name>
    <name type="common">Marine alga</name>
    <name type="synonym">Syracosphaera carterae</name>
    <dbReference type="NCBI Taxonomy" id="13221"/>
    <lineage>
        <taxon>Eukaryota</taxon>
        <taxon>Haptista</taxon>
        <taxon>Haptophyta</taxon>
        <taxon>Prymnesiophyceae</taxon>
        <taxon>Isochrysidales</taxon>
        <taxon>Isochrysidaceae</taxon>
        <taxon>Chrysotila</taxon>
    </lineage>
</organism>
<dbReference type="PANTHER" id="PTHR43625:SF83">
    <property type="entry name" value="NADP-DEPENDENT OXIDOREDUCTASE DOMAIN-CONTAINING PROTEIN"/>
    <property type="match status" value="1"/>
</dbReference>
<gene>
    <name evidence="3" type="ORF">PCAR00345_LOCUS33403</name>
</gene>
<evidence type="ECO:0000313" key="3">
    <source>
        <dbReference type="EMBL" id="CAE0780764.1"/>
    </source>
</evidence>
<dbReference type="PRINTS" id="PR00069">
    <property type="entry name" value="ALDKETRDTASE"/>
</dbReference>
<dbReference type="InterPro" id="IPR020471">
    <property type="entry name" value="AKR"/>
</dbReference>
<dbReference type="Pfam" id="PF00248">
    <property type="entry name" value="Aldo_ket_red"/>
    <property type="match status" value="1"/>
</dbReference>
<proteinExistence type="predicted"/>
<dbReference type="GO" id="GO:0005737">
    <property type="term" value="C:cytoplasm"/>
    <property type="evidence" value="ECO:0007669"/>
    <property type="project" value="TreeGrafter"/>
</dbReference>
<reference evidence="3" key="1">
    <citation type="submission" date="2021-01" db="EMBL/GenBank/DDBJ databases">
        <authorList>
            <person name="Corre E."/>
            <person name="Pelletier E."/>
            <person name="Niang G."/>
            <person name="Scheremetjew M."/>
            <person name="Finn R."/>
            <person name="Kale V."/>
            <person name="Holt S."/>
            <person name="Cochrane G."/>
            <person name="Meng A."/>
            <person name="Brown T."/>
            <person name="Cohen L."/>
        </authorList>
    </citation>
    <scope>NUCLEOTIDE SEQUENCE</scope>
    <source>
        <strain evidence="3">CCMP645</strain>
    </source>
</reference>
<dbReference type="EMBL" id="HBIZ01052189">
    <property type="protein sequence ID" value="CAE0780764.1"/>
    <property type="molecule type" value="Transcribed_RNA"/>
</dbReference>
<dbReference type="GO" id="GO:0016491">
    <property type="term" value="F:oxidoreductase activity"/>
    <property type="evidence" value="ECO:0007669"/>
    <property type="project" value="UniProtKB-KW"/>
</dbReference>
<dbReference type="InterPro" id="IPR036812">
    <property type="entry name" value="NAD(P)_OxRdtase_dom_sf"/>
</dbReference>
<dbReference type="PANTHER" id="PTHR43625">
    <property type="entry name" value="AFLATOXIN B1 ALDEHYDE REDUCTASE"/>
    <property type="match status" value="1"/>
</dbReference>
<evidence type="ECO:0000259" key="2">
    <source>
        <dbReference type="Pfam" id="PF00248"/>
    </source>
</evidence>